<evidence type="ECO:0000256" key="4">
    <source>
        <dbReference type="ARBA" id="ARBA00022950"/>
    </source>
</evidence>
<keyword evidence="4" id="KW-0118">Viral capsid assembly</keyword>
<evidence type="ECO:0000313" key="9">
    <source>
        <dbReference type="EMBL" id="CAB4168633.1"/>
    </source>
</evidence>
<evidence type="ECO:0000256" key="6">
    <source>
        <dbReference type="SAM" id="MobiDB-lite"/>
    </source>
</evidence>
<reference evidence="10" key="1">
    <citation type="submission" date="2020-05" db="EMBL/GenBank/DDBJ databases">
        <authorList>
            <person name="Chiriac C."/>
            <person name="Salcher M."/>
            <person name="Ghai R."/>
            <person name="Kavagutti S V."/>
        </authorList>
    </citation>
    <scope>NUCLEOTIDE SEQUENCE</scope>
</reference>
<organism evidence="10">
    <name type="scientific">uncultured Caudovirales phage</name>
    <dbReference type="NCBI Taxonomy" id="2100421"/>
    <lineage>
        <taxon>Viruses</taxon>
        <taxon>Duplodnaviria</taxon>
        <taxon>Heunggongvirae</taxon>
        <taxon>Uroviricota</taxon>
        <taxon>Caudoviricetes</taxon>
        <taxon>Peduoviridae</taxon>
        <taxon>Maltschvirus</taxon>
        <taxon>Maltschvirus maltsch</taxon>
    </lineage>
</organism>
<dbReference type="EMBL" id="LR796306">
    <property type="protein sequence ID" value="CAB4135859.1"/>
    <property type="molecule type" value="Genomic_DNA"/>
</dbReference>
<evidence type="ECO:0000313" key="8">
    <source>
        <dbReference type="EMBL" id="CAB4135859.1"/>
    </source>
</evidence>
<dbReference type="GO" id="GO:0008233">
    <property type="term" value="F:peptidase activity"/>
    <property type="evidence" value="ECO:0007669"/>
    <property type="project" value="UniProtKB-KW"/>
</dbReference>
<dbReference type="EMBL" id="LR796828">
    <property type="protein sequence ID" value="CAB4168633.1"/>
    <property type="molecule type" value="Genomic_DNA"/>
</dbReference>
<dbReference type="Pfam" id="PF04586">
    <property type="entry name" value="Peptidase_S78"/>
    <property type="match status" value="1"/>
</dbReference>
<evidence type="ECO:0000256" key="5">
    <source>
        <dbReference type="ARBA" id="ARBA00023045"/>
    </source>
</evidence>
<evidence type="ECO:0000256" key="1">
    <source>
        <dbReference type="ARBA" id="ARBA00022612"/>
    </source>
</evidence>
<sequence length="535" mass="56119">MKLNLSAGFAIDIEAEAGATPTRQISGIAVPYNVPATVSDGTKVQFAEGSLPVDGKAPKMFMYHNSSMPVGLITARKETPQGMMFTASIVDTQAGTDALTMASAGVLDSVSVGVNVLKSHNAKDGTMIVTAADWLELSLVPVPAFSGALIESVYASNESVTIPEEQAPDEPEATEPQENPVSEPIIEASAPESIPTNPIFAQAKRDFVMPSAGEFMAAYHIGGDTFANMNKSVADYSASNRTALQAAAGDVLTTDTLGLLPVPVLGPLVQDLNFLRPTVEAVGARAYPDSGQQKTFIRPTITTHTSVATQSTELSAVSATTMVIAANTISKTTLAGQVTLSVQDIDFTSPAAMQLILTDLMGEAMIASDNLAADNLLAAATSSGVWDLSVADLLKSVYDSAVDISNGRNWTPTHMFVSPDVWGQLGQLADSTGRPVFPFIGAGLTGQNALGNASASSWNGNPLGLQLVVDSNFAAKTMIITRVGQGQGDAYEYYESIRGLMSFENPSVMGRTMSYHLYASTFASIPGMIRKITQA</sequence>
<keyword evidence="1" id="KW-1188">Viral release from host cell</keyword>
<feature type="compositionally biased region" description="Acidic residues" evidence="6">
    <location>
        <begin position="166"/>
        <end position="175"/>
    </location>
</feature>
<feature type="domain" description="Prohead serine protease" evidence="7">
    <location>
        <begin position="14"/>
        <end position="155"/>
    </location>
</feature>
<dbReference type="GO" id="GO:0046797">
    <property type="term" value="P:viral procapsid maturation"/>
    <property type="evidence" value="ECO:0007669"/>
    <property type="project" value="UniProtKB-KW"/>
</dbReference>
<evidence type="ECO:0000259" key="7">
    <source>
        <dbReference type="Pfam" id="PF04586"/>
    </source>
</evidence>
<keyword evidence="2 10" id="KW-0645">Protease</keyword>
<keyword evidence="5" id="KW-1273">Viral capsid maturation</keyword>
<evidence type="ECO:0000256" key="3">
    <source>
        <dbReference type="ARBA" id="ARBA00022801"/>
    </source>
</evidence>
<proteinExistence type="predicted"/>
<dbReference type="InterPro" id="IPR054613">
    <property type="entry name" value="Peptidase_S78_dom"/>
</dbReference>
<evidence type="ECO:0000313" key="10">
    <source>
        <dbReference type="EMBL" id="CAB4195030.1"/>
    </source>
</evidence>
<feature type="region of interest" description="Disordered" evidence="6">
    <location>
        <begin position="160"/>
        <end position="179"/>
    </location>
</feature>
<dbReference type="GO" id="GO:0006508">
    <property type="term" value="P:proteolysis"/>
    <property type="evidence" value="ECO:0007669"/>
    <property type="project" value="UniProtKB-KW"/>
</dbReference>
<dbReference type="EMBL" id="LR797219">
    <property type="protein sequence ID" value="CAB4195030.1"/>
    <property type="molecule type" value="Genomic_DNA"/>
</dbReference>
<protein>
    <submittedName>
        <fullName evidence="10">Prohead protease</fullName>
    </submittedName>
</protein>
<keyword evidence="3" id="KW-0378">Hydrolase</keyword>
<gene>
    <name evidence="10" type="ORF">UFOVP1275_18</name>
    <name evidence="11" type="ORF">UFOVP1401_12</name>
    <name evidence="8" type="ORF">UFOVP293_16</name>
    <name evidence="9" type="ORF">UFOVP884_16</name>
</gene>
<evidence type="ECO:0000256" key="2">
    <source>
        <dbReference type="ARBA" id="ARBA00022670"/>
    </source>
</evidence>
<accession>A0A6J5RBY5</accession>
<name>A0A6J5RBY5_9CAUD</name>
<dbReference type="EMBL" id="LR797351">
    <property type="protein sequence ID" value="CAB4204691.1"/>
    <property type="molecule type" value="Genomic_DNA"/>
</dbReference>
<evidence type="ECO:0000313" key="11">
    <source>
        <dbReference type="EMBL" id="CAB4204691.1"/>
    </source>
</evidence>
<dbReference type="SUPFAM" id="SSF56563">
    <property type="entry name" value="Major capsid protein gp5"/>
    <property type="match status" value="1"/>
</dbReference>